<evidence type="ECO:0000313" key="2">
    <source>
        <dbReference type="Proteomes" id="UP000663846"/>
    </source>
</evidence>
<name>A0A8H3C5W5_9AGAM</name>
<sequence>MFFRYCLVAPGFEQGTLGIVYKHDSDKWEPGDPMLIDKEDSREKFITYNQRLASTSTHRSSDVSSIPILLRYLSAQISDGMEDLLPQLFGLTIKRLWEVRIGVSFPDDEFVTVLRDTLTYLRQVKHSVDHDMMSLWVAKPY</sequence>
<gene>
    <name evidence="1" type="ORF">RDB_LOCUS182087</name>
</gene>
<evidence type="ECO:0000313" key="1">
    <source>
        <dbReference type="EMBL" id="CAE6474658.1"/>
    </source>
</evidence>
<comment type="caution">
    <text evidence="1">The sequence shown here is derived from an EMBL/GenBank/DDBJ whole genome shotgun (WGS) entry which is preliminary data.</text>
</comment>
<dbReference type="AlphaFoldDB" id="A0A8H3C5W5"/>
<accession>A0A8H3C5W5</accession>
<dbReference type="Proteomes" id="UP000663846">
    <property type="component" value="Unassembled WGS sequence"/>
</dbReference>
<proteinExistence type="predicted"/>
<dbReference type="EMBL" id="CAJMWS010001179">
    <property type="protein sequence ID" value="CAE6474658.1"/>
    <property type="molecule type" value="Genomic_DNA"/>
</dbReference>
<organism evidence="1 2">
    <name type="scientific">Rhizoctonia solani</name>
    <dbReference type="NCBI Taxonomy" id="456999"/>
    <lineage>
        <taxon>Eukaryota</taxon>
        <taxon>Fungi</taxon>
        <taxon>Dikarya</taxon>
        <taxon>Basidiomycota</taxon>
        <taxon>Agaricomycotina</taxon>
        <taxon>Agaricomycetes</taxon>
        <taxon>Cantharellales</taxon>
        <taxon>Ceratobasidiaceae</taxon>
        <taxon>Rhizoctonia</taxon>
    </lineage>
</organism>
<reference evidence="1" key="1">
    <citation type="submission" date="2021-01" db="EMBL/GenBank/DDBJ databases">
        <authorList>
            <person name="Kaushik A."/>
        </authorList>
    </citation>
    <scope>NUCLEOTIDE SEQUENCE</scope>
    <source>
        <strain evidence="1">AG1-1C</strain>
    </source>
</reference>
<protein>
    <submittedName>
        <fullName evidence="1">Uncharacterized protein</fullName>
    </submittedName>
</protein>